<feature type="transmembrane region" description="Helical" evidence="2">
    <location>
        <begin position="21"/>
        <end position="43"/>
    </location>
</feature>
<feature type="region of interest" description="Disordered" evidence="1">
    <location>
        <begin position="66"/>
        <end position="106"/>
    </location>
</feature>
<evidence type="ECO:0000256" key="2">
    <source>
        <dbReference type="SAM" id="Phobius"/>
    </source>
</evidence>
<evidence type="ECO:0000313" key="3">
    <source>
        <dbReference type="EMBL" id="ANS26487.1"/>
    </source>
</evidence>
<dbReference type="EMBL" id="CP009111">
    <property type="protein sequence ID" value="ANS26487.1"/>
    <property type="molecule type" value="Genomic_DNA"/>
</dbReference>
<dbReference type="Proteomes" id="UP000186108">
    <property type="component" value="Chromosome"/>
</dbReference>
<gene>
    <name evidence="3" type="ORF">R1CP_08835</name>
</gene>
<sequence>MNFDSPGPAPRPSRRRVWLRVLGGMVSPVLVAVTVGVGTFAYASTAAESDTGGQMEFRRALTIPPLAPGVARPDVGTPTVTRHPDVAGSSRNGAGEPDVPHQPAHG</sequence>
<evidence type="ECO:0000256" key="1">
    <source>
        <dbReference type="SAM" id="MobiDB-lite"/>
    </source>
</evidence>
<dbReference type="AlphaFoldDB" id="A0A1B1K1P0"/>
<protein>
    <submittedName>
        <fullName evidence="3">Uncharacterized protein</fullName>
    </submittedName>
</protein>
<name>A0A1B1K1P0_RHOOP</name>
<evidence type="ECO:0000313" key="4">
    <source>
        <dbReference type="Proteomes" id="UP000186108"/>
    </source>
</evidence>
<keyword evidence="2" id="KW-0812">Transmembrane</keyword>
<accession>A0A1B1K1P0</accession>
<proteinExistence type="predicted"/>
<keyword evidence="2" id="KW-1133">Transmembrane helix</keyword>
<organism evidence="3 4">
    <name type="scientific">Rhodococcus opacus</name>
    <name type="common">Nocardia opaca</name>
    <dbReference type="NCBI Taxonomy" id="37919"/>
    <lineage>
        <taxon>Bacteria</taxon>
        <taxon>Bacillati</taxon>
        <taxon>Actinomycetota</taxon>
        <taxon>Actinomycetes</taxon>
        <taxon>Mycobacteriales</taxon>
        <taxon>Nocardiaceae</taxon>
        <taxon>Rhodococcus</taxon>
    </lineage>
</organism>
<dbReference type="RefSeq" id="WP_005256778.1">
    <property type="nucleotide sequence ID" value="NZ_CP009111.1"/>
</dbReference>
<dbReference type="PATRIC" id="fig|37919.13.peg.1822"/>
<reference evidence="3 4" key="1">
    <citation type="submission" date="2014-07" db="EMBL/GenBank/DDBJ databases">
        <authorList>
            <person name="Zhang J.E."/>
            <person name="Yang H."/>
            <person name="Guo J."/>
            <person name="Deng Z."/>
            <person name="Luo H."/>
            <person name="Luo M."/>
            <person name="Zhao B."/>
        </authorList>
    </citation>
    <scope>NUCLEOTIDE SEQUENCE [LARGE SCALE GENOMIC DNA]</scope>
    <source>
        <strain evidence="3 4">1CP</strain>
    </source>
</reference>
<keyword evidence="2" id="KW-0472">Membrane</keyword>